<dbReference type="InterPro" id="IPR040111">
    <property type="entry name" value="ODAD4"/>
</dbReference>
<dbReference type="PANTHER" id="PTHR23040">
    <property type="match status" value="1"/>
</dbReference>
<dbReference type="GO" id="GO:0005930">
    <property type="term" value="C:axoneme"/>
    <property type="evidence" value="ECO:0007669"/>
    <property type="project" value="UniProtKB-SubCell"/>
</dbReference>
<sequence length="636" mass="72138">MAISARWKLNSTVRDLDITKQTVENAESRARLQIKTSVSKLSHGNTRQFAQALHHEADELCQRGEYESALVLYHRAATVCPRDSSHSVAVRRTAATINSWNISEKSSRKDDALSRTTSSHDNMALKARDTSKYLNKRKKTSGKIFPALRPLTSKLIRSMTMLKHVNNRANAMLKNLKVNFNAGKMKTSLRLAEDLLTLSSSLENSCRYKILAYQYLSLIHTKLGRHDRACSNVAMIVRLSKSINDVILLSRALVTLGRVHLSFGHLEAAARALENLSIHVDHPVPRAWVHHEIGRCHLETGKYVKALRKATQCRECAEEANSKKWTFHADLLRAQCLTMLGRFAGDDSISQTVVPKALEELRIAAKISEEEGDTPMLSYIRDLIEQLNRALREVTFSEERCFESILRRLSPRCKEPRLSEGNKAITSSGIKRTTRSKDNVALTPPFYSDCLEDEILDQREIELDSSSVDSAVSCKSKNTNLTYAIDSYTDVSYRDKLDRTRICDDELLSCESHMTFRTYYKESRHSINEDKASVSLKQPIATCSSNVKKCGGQTECETFRISRSYEGVTLTPLLTKRSMMPSLEHRVAVRHSLKWKNKIMMKNPSFTKNFSTSMSLPKTKRAKLRKNVRNYATTKL</sequence>
<evidence type="ECO:0000256" key="1">
    <source>
        <dbReference type="ARBA" id="ARBA00004430"/>
    </source>
</evidence>
<name>A0A151I1X0_9HYME</name>
<accession>A0A151I1X0</accession>
<keyword evidence="5" id="KW-1185">Reference proteome</keyword>
<dbReference type="OrthoDB" id="10268002at2759"/>
<dbReference type="Proteomes" id="UP000078540">
    <property type="component" value="Unassembled WGS sequence"/>
</dbReference>
<dbReference type="Gene3D" id="1.25.40.10">
    <property type="entry name" value="Tetratricopeptide repeat domain"/>
    <property type="match status" value="1"/>
</dbReference>
<dbReference type="SUPFAM" id="SSF48452">
    <property type="entry name" value="TPR-like"/>
    <property type="match status" value="1"/>
</dbReference>
<dbReference type="EMBL" id="KQ976551">
    <property type="protein sequence ID" value="KYM80849.1"/>
    <property type="molecule type" value="Genomic_DNA"/>
</dbReference>
<evidence type="ECO:0000313" key="4">
    <source>
        <dbReference type="EMBL" id="KYM80849.1"/>
    </source>
</evidence>
<dbReference type="STRING" id="520822.A0A151I1X0"/>
<dbReference type="InterPro" id="IPR019734">
    <property type="entry name" value="TPR_rpt"/>
</dbReference>
<dbReference type="InterPro" id="IPR011990">
    <property type="entry name" value="TPR-like_helical_dom_sf"/>
</dbReference>
<reference evidence="4 5" key="1">
    <citation type="submission" date="2015-09" db="EMBL/GenBank/DDBJ databases">
        <title>Atta colombica WGS genome.</title>
        <authorList>
            <person name="Nygaard S."/>
            <person name="Hu H."/>
            <person name="Boomsma J."/>
            <person name="Zhang G."/>
        </authorList>
    </citation>
    <scope>NUCLEOTIDE SEQUENCE [LARGE SCALE GENOMIC DNA]</scope>
    <source>
        <strain evidence="4">Treedump-2</strain>
        <tissue evidence="4">Whole body</tissue>
    </source>
</reference>
<organism evidence="4 5">
    <name type="scientific">Atta colombica</name>
    <dbReference type="NCBI Taxonomy" id="520822"/>
    <lineage>
        <taxon>Eukaryota</taxon>
        <taxon>Metazoa</taxon>
        <taxon>Ecdysozoa</taxon>
        <taxon>Arthropoda</taxon>
        <taxon>Hexapoda</taxon>
        <taxon>Insecta</taxon>
        <taxon>Pterygota</taxon>
        <taxon>Neoptera</taxon>
        <taxon>Endopterygota</taxon>
        <taxon>Hymenoptera</taxon>
        <taxon>Apocrita</taxon>
        <taxon>Aculeata</taxon>
        <taxon>Formicoidea</taxon>
        <taxon>Formicidae</taxon>
        <taxon>Myrmicinae</taxon>
        <taxon>Atta</taxon>
    </lineage>
</organism>
<gene>
    <name evidence="4" type="ORF">ALC53_08662</name>
</gene>
<evidence type="ECO:0000256" key="3">
    <source>
        <dbReference type="ARBA" id="ARBA00034143"/>
    </source>
</evidence>
<protein>
    <recommendedName>
        <fullName evidence="2">Outer dynein arm-docking complex subunit 4</fullName>
    </recommendedName>
    <alternativeName>
        <fullName evidence="3">Tetratricopeptide repeat protein 25</fullName>
    </alternativeName>
</protein>
<proteinExistence type="predicted"/>
<dbReference type="SMART" id="SM00028">
    <property type="entry name" value="TPR"/>
    <property type="match status" value="2"/>
</dbReference>
<evidence type="ECO:0000313" key="5">
    <source>
        <dbReference type="Proteomes" id="UP000078540"/>
    </source>
</evidence>
<dbReference type="AlphaFoldDB" id="A0A151I1X0"/>
<dbReference type="KEGG" id="acoc:108688911"/>
<comment type="subcellular location">
    <subcellularLocation>
        <location evidence="1">Cytoplasm</location>
        <location evidence="1">Cytoskeleton</location>
        <location evidence="1">Cilium axoneme</location>
    </subcellularLocation>
</comment>
<evidence type="ECO:0000256" key="2">
    <source>
        <dbReference type="ARBA" id="ARBA00034139"/>
    </source>
</evidence>